<dbReference type="EMBL" id="JXJU01000001">
    <property type="protein sequence ID" value="PCS01321.1"/>
    <property type="molecule type" value="Genomic_DNA"/>
</dbReference>
<dbReference type="PANTHER" id="PTHR11804:SF84">
    <property type="entry name" value="SACCHAROLYSIN"/>
    <property type="match status" value="1"/>
</dbReference>
<dbReference type="STRING" id="1291764.GCA_001311235_00492"/>
<dbReference type="InterPro" id="IPR042088">
    <property type="entry name" value="OligoPept_F_C"/>
</dbReference>
<comment type="cofactor">
    <cofactor evidence="6">
        <name>Zn(2+)</name>
        <dbReference type="ChEBI" id="CHEBI:29105"/>
    </cofactor>
    <text evidence="6">Binds 1 zinc ion.</text>
</comment>
<dbReference type="InterPro" id="IPR001567">
    <property type="entry name" value="Pept_M3A_M3B_dom"/>
</dbReference>
<sequence length="602" mass="69659">MVKERNEINKDLQWDLKTIFETDSDFVNELGLVNDRFDKVEQKYKGHLLDSANSLLEITSEMLSISRKVEKIYVYASMKNDQDTRLAQYQEYQAKATALYAKFGEAFAFYDPEFMALTNDEYQQFLVEEPQLRQYAHLFERLFSRKAHTLSEKEEKLLAGSAEIFGSAAETFEILDNADIKFPIIKDENGNNVELTHGNFISFMESKNREVRKAAYQALYGSYAQFQHTYAKTLQTTVKTHNFNAQVHGYDSARQAALSTNFVPENVYDLLIKNVNKALPLLHRYVQLRKEILGLDDLKMYDVYRPLSNLDYKFNYEKGVKKAQDVLSIFGDEYIKQVNRAFDEHWIDVAENAGKRSGAYSGGSYDTNAFMLLNWQETLDDLFTLVHEMGHSIHSTLTRENQPYVYGDYPIFLAEIASTTNENILTETLLDEAQDDAERFAILNHWLDGFKGTVYRQSQFAEFEQEIHLADARGEVLTSEYLNQLYSDLNEKYYGLKANENAEIQFEWARIPHFYYNFYVFQYSTGFAAASYLAEKIVHGSQEDREAYLNYLKAGSSDYPLEVIKKAGVDMESDEYLSSAFALFEKRLNELEKLVKKGVHLG</sequence>
<evidence type="ECO:0000256" key="4">
    <source>
        <dbReference type="ARBA" id="ARBA00022833"/>
    </source>
</evidence>
<evidence type="ECO:0000256" key="3">
    <source>
        <dbReference type="ARBA" id="ARBA00022801"/>
    </source>
</evidence>
<evidence type="ECO:0000313" key="10">
    <source>
        <dbReference type="Proteomes" id="UP000218181"/>
    </source>
</evidence>
<keyword evidence="4 6" id="KW-0862">Zinc</keyword>
<dbReference type="EC" id="3.4.24.-" evidence="6"/>
<dbReference type="InterPro" id="IPR013647">
    <property type="entry name" value="OligopepF_N_dom"/>
</dbReference>
<comment type="similarity">
    <text evidence="6">Belongs to the peptidase M3B family.</text>
</comment>
<keyword evidence="3 6" id="KW-0378">Hydrolase</keyword>
<accession>A0A2A5RPF9</accession>
<dbReference type="GO" id="GO:0046872">
    <property type="term" value="F:metal ion binding"/>
    <property type="evidence" value="ECO:0007669"/>
    <property type="project" value="UniProtKB-UniRule"/>
</dbReference>
<dbReference type="Gene3D" id="1.20.140.70">
    <property type="entry name" value="Oligopeptidase f, N-terminal domain"/>
    <property type="match status" value="1"/>
</dbReference>
<dbReference type="PANTHER" id="PTHR11804">
    <property type="entry name" value="PROTEASE M3 THIMET OLIGOPEPTIDASE-RELATED"/>
    <property type="match status" value="1"/>
</dbReference>
<dbReference type="Pfam" id="PF08439">
    <property type="entry name" value="Peptidase_M3_N"/>
    <property type="match status" value="1"/>
</dbReference>
<dbReference type="GO" id="GO:0006508">
    <property type="term" value="P:proteolysis"/>
    <property type="evidence" value="ECO:0007669"/>
    <property type="project" value="UniProtKB-KW"/>
</dbReference>
<dbReference type="CDD" id="cd09608">
    <property type="entry name" value="M3B_PepF"/>
    <property type="match status" value="1"/>
</dbReference>
<dbReference type="NCBIfam" id="TIGR00181">
    <property type="entry name" value="pepF"/>
    <property type="match status" value="1"/>
</dbReference>
<protein>
    <recommendedName>
        <fullName evidence="6">Oligopeptidase F</fullName>
        <ecNumber evidence="6">3.4.24.-</ecNumber>
    </recommendedName>
</protein>
<comment type="caution">
    <text evidence="9">The sequence shown here is derived from an EMBL/GenBank/DDBJ whole genome shotgun (WGS) entry which is preliminary data.</text>
</comment>
<dbReference type="Proteomes" id="UP000218181">
    <property type="component" value="Unassembled WGS sequence"/>
</dbReference>
<evidence type="ECO:0000259" key="8">
    <source>
        <dbReference type="Pfam" id="PF08439"/>
    </source>
</evidence>
<dbReference type="RefSeq" id="WP_054639037.1">
    <property type="nucleotide sequence ID" value="NZ_BBAL01000001.1"/>
</dbReference>
<dbReference type="InterPro" id="IPR045090">
    <property type="entry name" value="Pept_M3A_M3B"/>
</dbReference>
<evidence type="ECO:0000313" key="9">
    <source>
        <dbReference type="EMBL" id="PCS01321.1"/>
    </source>
</evidence>
<dbReference type="Gene3D" id="1.10.1370.20">
    <property type="entry name" value="Oligoendopeptidase f, C-terminal domain"/>
    <property type="match status" value="1"/>
</dbReference>
<keyword evidence="10" id="KW-1185">Reference proteome</keyword>
<dbReference type="AlphaFoldDB" id="A0A2A5RPF9"/>
<comment type="function">
    <text evidence="6">Has oligopeptidase activity and degrades a variety of small bioactive peptides.</text>
</comment>
<proteinExistence type="inferred from homology"/>
<dbReference type="Pfam" id="PF01432">
    <property type="entry name" value="Peptidase_M3"/>
    <property type="match status" value="1"/>
</dbReference>
<dbReference type="InterPro" id="IPR004438">
    <property type="entry name" value="Peptidase_M3B"/>
</dbReference>
<gene>
    <name evidence="9" type="ORF">RT41_GL000085</name>
</gene>
<evidence type="ECO:0000256" key="5">
    <source>
        <dbReference type="ARBA" id="ARBA00023049"/>
    </source>
</evidence>
<evidence type="ECO:0000256" key="1">
    <source>
        <dbReference type="ARBA" id="ARBA00022670"/>
    </source>
</evidence>
<feature type="domain" description="Oligopeptidase F N-terminal" evidence="8">
    <location>
        <begin position="113"/>
        <end position="182"/>
    </location>
</feature>
<keyword evidence="5 6" id="KW-0482">Metalloprotease</keyword>
<reference evidence="9 10" key="1">
    <citation type="submission" date="2014-12" db="EMBL/GenBank/DDBJ databases">
        <title>Draft genome sequences of 10 type strains of Lactococcus.</title>
        <authorList>
            <person name="Sun Z."/>
            <person name="Zhong Z."/>
            <person name="Liu W."/>
            <person name="Zhang W."/>
            <person name="Zhang H."/>
        </authorList>
    </citation>
    <scope>NUCLEOTIDE SEQUENCE [LARGE SCALE GENOMIC DNA]</scope>
    <source>
        <strain evidence="9 10">JCM 16395</strain>
    </source>
</reference>
<dbReference type="OrthoDB" id="9766487at2"/>
<name>A0A2A5RPF9_9LACT</name>
<evidence type="ECO:0000256" key="6">
    <source>
        <dbReference type="RuleBase" id="RU368091"/>
    </source>
</evidence>
<keyword evidence="2 6" id="KW-0479">Metal-binding</keyword>
<dbReference type="GO" id="GO:0004222">
    <property type="term" value="F:metalloendopeptidase activity"/>
    <property type="evidence" value="ECO:0007669"/>
    <property type="project" value="UniProtKB-UniRule"/>
</dbReference>
<dbReference type="Gene3D" id="1.10.287.830">
    <property type="entry name" value="putative peptidase helix hairpin domain like"/>
    <property type="match status" value="1"/>
</dbReference>
<keyword evidence="1 6" id="KW-0645">Protease</keyword>
<evidence type="ECO:0000259" key="7">
    <source>
        <dbReference type="Pfam" id="PF01432"/>
    </source>
</evidence>
<dbReference type="GO" id="GO:0006518">
    <property type="term" value="P:peptide metabolic process"/>
    <property type="evidence" value="ECO:0007669"/>
    <property type="project" value="TreeGrafter"/>
</dbReference>
<organism evidence="9 10">
    <name type="scientific">Lactococcus fujiensis JCM 16395</name>
    <dbReference type="NCBI Taxonomy" id="1291764"/>
    <lineage>
        <taxon>Bacteria</taxon>
        <taxon>Bacillati</taxon>
        <taxon>Bacillota</taxon>
        <taxon>Bacilli</taxon>
        <taxon>Lactobacillales</taxon>
        <taxon>Streptococcaceae</taxon>
        <taxon>Lactococcus</taxon>
    </lineage>
</organism>
<dbReference type="SUPFAM" id="SSF55486">
    <property type="entry name" value="Metalloproteases ('zincins'), catalytic domain"/>
    <property type="match status" value="1"/>
</dbReference>
<feature type="domain" description="Peptidase M3A/M3B catalytic" evidence="7">
    <location>
        <begin position="203"/>
        <end position="582"/>
    </location>
</feature>
<evidence type="ECO:0000256" key="2">
    <source>
        <dbReference type="ARBA" id="ARBA00022723"/>
    </source>
</evidence>